<reference evidence="9" key="1">
    <citation type="submission" date="2019-08" db="EMBL/GenBank/DDBJ databases">
        <title>The improved chromosome-level genome for the pearl oyster Pinctada fucata martensii using PacBio sequencing and Hi-C.</title>
        <authorList>
            <person name="Zheng Z."/>
        </authorList>
    </citation>
    <scope>NUCLEOTIDE SEQUENCE</scope>
    <source>
        <strain evidence="9">ZZ-2019</strain>
        <tissue evidence="9">Adductor muscle</tissue>
    </source>
</reference>
<dbReference type="InterPro" id="IPR009060">
    <property type="entry name" value="UBA-like_sf"/>
</dbReference>
<feature type="domain" description="Tudor" evidence="8">
    <location>
        <begin position="659"/>
        <end position="719"/>
    </location>
</feature>
<comment type="caution">
    <text evidence="9">The sequence shown here is derived from an EMBL/GenBank/DDBJ whole genome shotgun (WGS) entry which is preliminary data.</text>
</comment>
<dbReference type="SMART" id="SM00333">
    <property type="entry name" value="TUDOR"/>
    <property type="match status" value="1"/>
</dbReference>
<dbReference type="GO" id="GO:0006325">
    <property type="term" value="P:chromatin organization"/>
    <property type="evidence" value="ECO:0007669"/>
    <property type="project" value="UniProtKB-KW"/>
</dbReference>
<evidence type="ECO:0000313" key="9">
    <source>
        <dbReference type="EMBL" id="KAK3100292.1"/>
    </source>
</evidence>
<comment type="function">
    <text evidence="5">Scaffolding protein that specifically recognizes and binds dimethylarginine-containing proteins. Plays a role in the regulation of translation of target mRNAs by binding Arg/Gly-rich motifs (GAR) in dimethylarginine-containing proteins. In nucleus, acts as a coactivator: recognizes and binds asymmetric dimethylation on the core histone tails associated with transcriptional activation (H3R17me2a and H4R3me2a) and recruits proteins at these arginine-methylated loci. In cytoplasm, acts as an antiviral factor that participates in the assembly of stress granules together with G3BP1.</text>
</comment>
<feature type="compositionally biased region" description="Pro residues" evidence="6">
    <location>
        <begin position="619"/>
        <end position="631"/>
    </location>
</feature>
<evidence type="ECO:0000256" key="3">
    <source>
        <dbReference type="ARBA" id="ARBA00022853"/>
    </source>
</evidence>
<evidence type="ECO:0000259" key="7">
    <source>
        <dbReference type="PROSITE" id="PS50030"/>
    </source>
</evidence>
<dbReference type="PROSITE" id="PS50030">
    <property type="entry name" value="UBA"/>
    <property type="match status" value="1"/>
</dbReference>
<dbReference type="PANTHER" id="PTHR13681">
    <property type="entry name" value="SURVIVAL OF MOTOR NEURON-RELATED-SPLICING FACTOR 30-RELATED"/>
    <property type="match status" value="1"/>
</dbReference>
<dbReference type="PANTHER" id="PTHR13681:SF24">
    <property type="entry name" value="TUDOR DOMAIN-CONTAINING PROTEIN 3"/>
    <property type="match status" value="1"/>
</dbReference>
<accession>A0AA88Y9D0</accession>
<dbReference type="Gene3D" id="2.30.30.140">
    <property type="match status" value="1"/>
</dbReference>
<feature type="compositionally biased region" description="Polar residues" evidence="6">
    <location>
        <begin position="486"/>
        <end position="500"/>
    </location>
</feature>
<dbReference type="InterPro" id="IPR002999">
    <property type="entry name" value="Tudor"/>
</dbReference>
<dbReference type="Gene3D" id="2.40.50.770">
    <property type="entry name" value="RecQ-mediated genome instability protein Rmi1, C-terminal domain"/>
    <property type="match status" value="1"/>
</dbReference>
<dbReference type="SMART" id="SM00165">
    <property type="entry name" value="UBA"/>
    <property type="match status" value="1"/>
</dbReference>
<evidence type="ECO:0000313" key="10">
    <source>
        <dbReference type="Proteomes" id="UP001186944"/>
    </source>
</evidence>
<dbReference type="Pfam" id="PF00567">
    <property type="entry name" value="TUDOR"/>
    <property type="match status" value="1"/>
</dbReference>
<feature type="compositionally biased region" description="Basic and acidic residues" evidence="6">
    <location>
        <begin position="514"/>
        <end position="531"/>
    </location>
</feature>
<feature type="compositionally biased region" description="Low complexity" evidence="6">
    <location>
        <begin position="425"/>
        <end position="434"/>
    </location>
</feature>
<evidence type="ECO:0000256" key="2">
    <source>
        <dbReference type="ARBA" id="ARBA00013421"/>
    </source>
</evidence>
<feature type="compositionally biased region" description="Polar residues" evidence="6">
    <location>
        <begin position="571"/>
        <end position="583"/>
    </location>
</feature>
<feature type="compositionally biased region" description="Basic and acidic residues" evidence="6">
    <location>
        <begin position="765"/>
        <end position="774"/>
    </location>
</feature>
<dbReference type="SUPFAM" id="SSF46934">
    <property type="entry name" value="UBA-like"/>
    <property type="match status" value="1"/>
</dbReference>
<feature type="compositionally biased region" description="Low complexity" evidence="6">
    <location>
        <begin position="584"/>
        <end position="599"/>
    </location>
</feature>
<evidence type="ECO:0000256" key="4">
    <source>
        <dbReference type="ARBA" id="ARBA00023242"/>
    </source>
</evidence>
<dbReference type="InterPro" id="IPR042470">
    <property type="entry name" value="RMI1_N_C_sf"/>
</dbReference>
<dbReference type="PROSITE" id="PS50304">
    <property type="entry name" value="TUDOR"/>
    <property type="match status" value="1"/>
</dbReference>
<feature type="compositionally biased region" description="Polar residues" evidence="6">
    <location>
        <begin position="533"/>
        <end position="564"/>
    </location>
</feature>
<dbReference type="Pfam" id="PF08585">
    <property type="entry name" value="RMI1_N_C"/>
    <property type="match status" value="1"/>
</dbReference>
<dbReference type="InterPro" id="IPR015940">
    <property type="entry name" value="UBA"/>
</dbReference>
<dbReference type="Gene3D" id="1.10.8.10">
    <property type="entry name" value="DNA helicase RuvA subunit, C-terminal domain"/>
    <property type="match status" value="1"/>
</dbReference>
<dbReference type="InterPro" id="IPR047379">
    <property type="entry name" value="Tudor_TDRD3"/>
</dbReference>
<organism evidence="9 10">
    <name type="scientific">Pinctada imbricata</name>
    <name type="common">Atlantic pearl-oyster</name>
    <name type="synonym">Pinctada martensii</name>
    <dbReference type="NCBI Taxonomy" id="66713"/>
    <lineage>
        <taxon>Eukaryota</taxon>
        <taxon>Metazoa</taxon>
        <taxon>Spiralia</taxon>
        <taxon>Lophotrochozoa</taxon>
        <taxon>Mollusca</taxon>
        <taxon>Bivalvia</taxon>
        <taxon>Autobranchia</taxon>
        <taxon>Pteriomorphia</taxon>
        <taxon>Pterioida</taxon>
        <taxon>Pterioidea</taxon>
        <taxon>Pteriidae</taxon>
        <taxon>Pinctada</taxon>
    </lineage>
</organism>
<comment type="subcellular location">
    <subcellularLocation>
        <location evidence="1">Nucleus</location>
    </subcellularLocation>
</comment>
<feature type="domain" description="UBA" evidence="7">
    <location>
        <begin position="223"/>
        <end position="264"/>
    </location>
</feature>
<evidence type="ECO:0000256" key="6">
    <source>
        <dbReference type="SAM" id="MobiDB-lite"/>
    </source>
</evidence>
<dbReference type="SMART" id="SM01161">
    <property type="entry name" value="DUF1767"/>
    <property type="match status" value="1"/>
</dbReference>
<feature type="region of interest" description="Disordered" evidence="6">
    <location>
        <begin position="712"/>
        <end position="790"/>
    </location>
</feature>
<protein>
    <recommendedName>
        <fullName evidence="2">Tudor domain-containing protein 3</fullName>
    </recommendedName>
</protein>
<keyword evidence="10" id="KW-1185">Reference proteome</keyword>
<dbReference type="InterPro" id="IPR013894">
    <property type="entry name" value="RMI1_OB"/>
</dbReference>
<dbReference type="GO" id="GO:0005634">
    <property type="term" value="C:nucleus"/>
    <property type="evidence" value="ECO:0007669"/>
    <property type="project" value="UniProtKB-SubCell"/>
</dbReference>
<dbReference type="CDD" id="cd20413">
    <property type="entry name" value="Tudor_TDRD3"/>
    <property type="match status" value="1"/>
</dbReference>
<name>A0AA88Y9D0_PINIB</name>
<feature type="compositionally biased region" description="Basic and acidic residues" evidence="6">
    <location>
        <begin position="464"/>
        <end position="483"/>
    </location>
</feature>
<sequence length="790" mass="89326">MANSALAERGWFVTEEGVQELSEGKIQDTGKLIQILKDVQGPGVLQIQKIRNVAAPKDNEESHYAPRLLKLTLTDGQNTCNGVETEKLDNIGLNTPPGTKISLKGTIGVEHGFLMLNNKNTSSIGGRVDKLAENWELKKMLSKQTRVTVGSEGGPPPFVPFGQRVRENKPQTNRKENFKSLDTGKEKKEEDAEFEQQRKAVIAEALQAKEDGKTKSFGGGQKQVGSDADIARIVEMGFSTSEAGAALRQNNGDVRQAINSLLSGDVQRGADRGGGRDRGGPPGGRDRGQRNGPNIREERRERGGRGRRNDENEDVEAPVTKPSGPATLFDFLETKIKPSSEDSGKSSQKQKPLQDSSEYSSQNNYRRNDYNREYEDKPYRTQNNPPRSSKSDSGRTNRENDRNIRPYSNTEGQGSLKKDSDQRQRNYNNNSDVSSSDRDRNRNSANTQRGQKSSNYDRSSSYNDRSDNFDAEVRKESQYDKRGKGQRSNYNQHDQRSQSARDGYRGNENYKSNDSYRRNDSFRNNDSDRTKNFNRNDQFSNQDRNYQQQSRPKSSQDSRQSNYNDRGYGSQAKNRGNNSVQGDSNSFNRNNNSANSRFNPIAQDFVPAGQMGLQGFDPTCPPPPFNQPPPTNQQQYSYGNQYQQPNFVNFNVPKQEAPMWKRGDKCMAKYWEDNKFYEALVEGVVPDLPTCVVRFVDYGNVEEVNLSDVKPLQRNTTSKGKHNDRSYSNYDNQTLPQQPYAAPVAMDTQSAKQQIRSMEFHRKRSDQPPRDGRPQRNSQQLYQPPGQRPQ</sequence>
<dbReference type="CDD" id="cd14291">
    <property type="entry name" value="UBA1_NUB1_like"/>
    <property type="match status" value="1"/>
</dbReference>
<keyword evidence="3" id="KW-0156">Chromatin regulator</keyword>
<feature type="compositionally biased region" description="Basic and acidic residues" evidence="6">
    <location>
        <begin position="366"/>
        <end position="379"/>
    </location>
</feature>
<feature type="region of interest" description="Disordered" evidence="6">
    <location>
        <begin position="262"/>
        <end position="633"/>
    </location>
</feature>
<dbReference type="SUPFAM" id="SSF63748">
    <property type="entry name" value="Tudor/PWWP/MBT"/>
    <property type="match status" value="1"/>
</dbReference>
<feature type="compositionally biased region" description="Polar residues" evidence="6">
    <location>
        <begin position="345"/>
        <end position="362"/>
    </location>
</feature>
<dbReference type="Proteomes" id="UP001186944">
    <property type="component" value="Unassembled WGS sequence"/>
</dbReference>
<evidence type="ECO:0000259" key="8">
    <source>
        <dbReference type="PROSITE" id="PS50304"/>
    </source>
</evidence>
<feature type="compositionally biased region" description="Basic and acidic residues" evidence="6">
    <location>
        <begin position="332"/>
        <end position="344"/>
    </location>
</feature>
<feature type="compositionally biased region" description="Basic and acidic residues" evidence="6">
    <location>
        <begin position="268"/>
        <end position="310"/>
    </location>
</feature>
<feature type="compositionally biased region" description="Basic and acidic residues" evidence="6">
    <location>
        <begin position="389"/>
        <end position="404"/>
    </location>
</feature>
<feature type="region of interest" description="Disordered" evidence="6">
    <location>
        <begin position="146"/>
        <end position="196"/>
    </location>
</feature>
<feature type="compositionally biased region" description="Basic and acidic residues" evidence="6">
    <location>
        <begin position="164"/>
        <end position="196"/>
    </location>
</feature>
<evidence type="ECO:0000256" key="1">
    <source>
        <dbReference type="ARBA" id="ARBA00004123"/>
    </source>
</evidence>
<feature type="compositionally biased region" description="Polar residues" evidence="6">
    <location>
        <begin position="747"/>
        <end position="756"/>
    </location>
</feature>
<evidence type="ECO:0000256" key="5">
    <source>
        <dbReference type="ARBA" id="ARBA00035105"/>
    </source>
</evidence>
<dbReference type="AlphaFoldDB" id="A0AA88Y9D0"/>
<feature type="compositionally biased region" description="Low complexity" evidence="6">
    <location>
        <begin position="453"/>
        <end position="463"/>
    </location>
</feature>
<proteinExistence type="predicted"/>
<dbReference type="EMBL" id="VSWD01000006">
    <property type="protein sequence ID" value="KAK3100292.1"/>
    <property type="molecule type" value="Genomic_DNA"/>
</dbReference>
<feature type="compositionally biased region" description="Polar residues" evidence="6">
    <location>
        <begin position="726"/>
        <end position="737"/>
    </location>
</feature>
<gene>
    <name evidence="9" type="ORF">FSP39_017721</name>
</gene>
<keyword evidence="4" id="KW-0539">Nucleus</keyword>